<reference evidence="1" key="1">
    <citation type="journal article" date="2020" name="Virus Evol.">
        <title>Analysis of the virome associated to grapevine downy mildew lesions reveals new mycovirus lineages.</title>
        <authorList>
            <person name="Chiapello M."/>
            <person name="Rodriguez-Romero J."/>
            <person name="Ayllon M.A."/>
            <person name="Turina M."/>
        </authorList>
    </citation>
    <scope>NUCLEOTIDE SEQUENCE</scope>
    <source>
        <strain evidence="1">DMS2_DN12364</strain>
    </source>
</reference>
<protein>
    <submittedName>
        <fullName evidence="1">RNA-dependent RNA polymerase</fullName>
    </submittedName>
</protein>
<organism evidence="1">
    <name type="scientific">Plasmopara viticola lesion associated Yue-like virus 3</name>
    <dbReference type="NCBI Taxonomy" id="2719591"/>
    <lineage>
        <taxon>Viruses</taxon>
        <taxon>Riboviria</taxon>
    </lineage>
</organism>
<keyword evidence="1" id="KW-0548">Nucleotidyltransferase</keyword>
<proteinExistence type="predicted"/>
<evidence type="ECO:0000313" key="1">
    <source>
        <dbReference type="EMBL" id="QIP68029.1"/>
    </source>
</evidence>
<sequence length="1042" mass="119898">MSVWSNPCYALDPLWKTVRSSPKSECASPPECFANLLERRYENPGGNREGYANRTYAEYFKEHPYEWSKLVAAAQARRKSSEIDHDKFYKTFADLKPNFSGLKAVYWAVEHIWKQRWQFRDETNISKRLEFISKAEVIDQHLSRLPIKKGRADISLKYKRLEKDDRFRYLVNAKESVDKFWTFRYLRSIRRRYKSNKEGDRSLPYTKVPGFGDRLEIYSFQLGYMIFDCRTEDCGIFFWKDHDRLVTTLNAVSNLHMYFALYDLDDTCNSKRMLMGFNEIMDTVVEAMRRSDSTSANKICRALDVANNMFVASLATDVNSRGYDDQKKKIDREELNKVIDVQAVMKLAKKYGQGVTEAFELLKVYKLLPCPDFCPYSVVKNLKEKFAKKNSFNMDFQVEIGSGSWKGDTITSTLDEFRRYSKRNKILTFFNAHKRFPGKLRDPVTAPLELLGYPSIRERNITVDNVDHIDIAGSFMYTKFDGVEYELVKDKTTAPAWKSFANSRIENNQVMQYLFDKRFLDQSDIRHSFEVENYSWKKQMSIALKPEAKKPSSRAFFMAPDPPRRANSEMEHNVSVYVREKNGSSQGKSDMDMNRKLFHMTNEEMEGYRLLLLSFDLASFSGSQDIKFKRFGLEGWAEVFGEPWIKNLEDLFTDYELKWDKFDINESMKLFGNDLEGFNGRLNTDIHLDVMGYAIYKLRQAQIVHFPANMECLIDDGLLGLQVPEDDFDELCAIILKVIEAVYNAAGLEISWDKTYASSVTCQYLNRVFCCGEEITGGAKAYLRIGKLNEAPIPTIRDHISAHEATARGAIKSCADHRLVYHKYMWEVVNTIVKWTRIKEEELLTDELAVGLFTPVGLGGLGCVSSFQLSSNQTFDPFNQGVGNLIMLGRCEPRYAPYINARLNAKMRDMPCQQVLNAPTALRYAYRTLNLRRFANAAREVVIKKSVNPFVNQVAELLKTTTGSPIVDIFCQMQVVHDVTRECLAGMDPALVLDKILGKLQNSSTAAGILGWRTKIALDLVNRSEARTLIKELAKGKLVLRA</sequence>
<keyword evidence="1" id="KW-0696">RNA-directed RNA polymerase</keyword>
<dbReference type="GO" id="GO:0003968">
    <property type="term" value="F:RNA-directed RNA polymerase activity"/>
    <property type="evidence" value="ECO:0007669"/>
    <property type="project" value="UniProtKB-KW"/>
</dbReference>
<dbReference type="EMBL" id="MN585288">
    <property type="protein sequence ID" value="QIP68029.1"/>
    <property type="molecule type" value="Genomic_RNA"/>
</dbReference>
<name>A0A7G3RMJ1_9VIRU</name>
<keyword evidence="1" id="KW-0808">Transferase</keyword>
<accession>A0A7G3RMJ1</accession>